<dbReference type="EMBL" id="CM042023">
    <property type="protein sequence ID" value="KAI3813678.1"/>
    <property type="molecule type" value="Genomic_DNA"/>
</dbReference>
<dbReference type="Proteomes" id="UP001056120">
    <property type="component" value="Linkage Group LG06"/>
</dbReference>
<proteinExistence type="predicted"/>
<evidence type="ECO:0000313" key="1">
    <source>
        <dbReference type="EMBL" id="KAI3813678.1"/>
    </source>
</evidence>
<name>A0ACB9J1T4_9ASTR</name>
<organism evidence="1 2">
    <name type="scientific">Smallanthus sonchifolius</name>
    <dbReference type="NCBI Taxonomy" id="185202"/>
    <lineage>
        <taxon>Eukaryota</taxon>
        <taxon>Viridiplantae</taxon>
        <taxon>Streptophyta</taxon>
        <taxon>Embryophyta</taxon>
        <taxon>Tracheophyta</taxon>
        <taxon>Spermatophyta</taxon>
        <taxon>Magnoliopsida</taxon>
        <taxon>eudicotyledons</taxon>
        <taxon>Gunneridae</taxon>
        <taxon>Pentapetalae</taxon>
        <taxon>asterids</taxon>
        <taxon>campanulids</taxon>
        <taxon>Asterales</taxon>
        <taxon>Asteraceae</taxon>
        <taxon>Asteroideae</taxon>
        <taxon>Heliantheae alliance</taxon>
        <taxon>Millerieae</taxon>
        <taxon>Smallanthus</taxon>
    </lineage>
</organism>
<reference evidence="1 2" key="2">
    <citation type="journal article" date="2022" name="Mol. Ecol. Resour.">
        <title>The genomes of chicory, endive, great burdock and yacon provide insights into Asteraceae paleo-polyploidization history and plant inulin production.</title>
        <authorList>
            <person name="Fan W."/>
            <person name="Wang S."/>
            <person name="Wang H."/>
            <person name="Wang A."/>
            <person name="Jiang F."/>
            <person name="Liu H."/>
            <person name="Zhao H."/>
            <person name="Xu D."/>
            <person name="Zhang Y."/>
        </authorList>
    </citation>
    <scope>NUCLEOTIDE SEQUENCE [LARGE SCALE GENOMIC DNA]</scope>
    <source>
        <strain evidence="2">cv. Yunnan</strain>
        <tissue evidence="1">Leaves</tissue>
    </source>
</reference>
<gene>
    <name evidence="1" type="ORF">L1987_18407</name>
</gene>
<protein>
    <submittedName>
        <fullName evidence="1">Uncharacterized protein</fullName>
    </submittedName>
</protein>
<evidence type="ECO:0000313" key="2">
    <source>
        <dbReference type="Proteomes" id="UP001056120"/>
    </source>
</evidence>
<keyword evidence="2" id="KW-1185">Reference proteome</keyword>
<comment type="caution">
    <text evidence="1">The sequence shown here is derived from an EMBL/GenBank/DDBJ whole genome shotgun (WGS) entry which is preliminary data.</text>
</comment>
<accession>A0ACB9J1T4</accession>
<reference evidence="2" key="1">
    <citation type="journal article" date="2022" name="Mol. Ecol. Resour.">
        <title>The genomes of chicory, endive, great burdock and yacon provide insights into Asteraceae palaeo-polyploidization history and plant inulin production.</title>
        <authorList>
            <person name="Fan W."/>
            <person name="Wang S."/>
            <person name="Wang H."/>
            <person name="Wang A."/>
            <person name="Jiang F."/>
            <person name="Liu H."/>
            <person name="Zhao H."/>
            <person name="Xu D."/>
            <person name="Zhang Y."/>
        </authorList>
    </citation>
    <scope>NUCLEOTIDE SEQUENCE [LARGE SCALE GENOMIC DNA]</scope>
    <source>
        <strain evidence="2">cv. Yunnan</strain>
    </source>
</reference>
<sequence length="76" mass="8863">MPQTHQVTCAGFEGFWFRWLTGIETQTIEEMLELYRQKPLGIFLHSSPPISLIRVQVFEDPIQVIFALNYHDTLAI</sequence>